<feature type="transmembrane region" description="Helical" evidence="3">
    <location>
        <begin position="12"/>
        <end position="32"/>
    </location>
</feature>
<keyword evidence="3" id="KW-0812">Transmembrane</keyword>
<dbReference type="SUPFAM" id="SSF54523">
    <property type="entry name" value="Pili subunits"/>
    <property type="match status" value="1"/>
</dbReference>
<proteinExistence type="inferred from homology"/>
<organism evidence="4 5">
    <name type="scientific">Hydrogenophaga aromaticivorans</name>
    <dbReference type="NCBI Taxonomy" id="2610898"/>
    <lineage>
        <taxon>Bacteria</taxon>
        <taxon>Pseudomonadati</taxon>
        <taxon>Pseudomonadota</taxon>
        <taxon>Betaproteobacteria</taxon>
        <taxon>Burkholderiales</taxon>
        <taxon>Comamonadaceae</taxon>
        <taxon>Hydrogenophaga</taxon>
    </lineage>
</organism>
<dbReference type="Gene3D" id="3.30.700.10">
    <property type="entry name" value="Glycoprotein, Type 4 Pilin"/>
    <property type="match status" value="1"/>
</dbReference>
<evidence type="ECO:0000256" key="2">
    <source>
        <dbReference type="ARBA" id="ARBA00022481"/>
    </source>
</evidence>
<dbReference type="PROSITE" id="PS00409">
    <property type="entry name" value="PROKAR_NTER_METHYL"/>
    <property type="match status" value="1"/>
</dbReference>
<evidence type="ECO:0000256" key="1">
    <source>
        <dbReference type="ARBA" id="ARBA00005233"/>
    </source>
</evidence>
<accession>A0A7Y8GYI5</accession>
<evidence type="ECO:0000313" key="4">
    <source>
        <dbReference type="EMBL" id="NWF46886.1"/>
    </source>
</evidence>
<gene>
    <name evidence="4" type="ORF">F3K02_16730</name>
</gene>
<dbReference type="PANTHER" id="PTHR30093">
    <property type="entry name" value="GENERAL SECRETION PATHWAY PROTEIN G"/>
    <property type="match status" value="1"/>
</dbReference>
<evidence type="ECO:0000256" key="3">
    <source>
        <dbReference type="SAM" id="Phobius"/>
    </source>
</evidence>
<keyword evidence="3" id="KW-1133">Transmembrane helix</keyword>
<keyword evidence="2" id="KW-0488">Methylation</keyword>
<sequence length="148" mass="15163">MNARTIRGFTLIELMVVVAIIGILAAIAIPQYSDYVSRTRASGAATELAGIRSKVALCITETGVATGCNAGTNGIEALADFQTTRNVLELSGVTNGQITAITGATLSAGGANLTWINTPTPTTANIVWTNTGTVCNSFRGLKVGVGDC</sequence>
<dbReference type="RefSeq" id="WP_177136781.1">
    <property type="nucleotide sequence ID" value="NZ_VYGV01000015.1"/>
</dbReference>
<reference evidence="4 5" key="1">
    <citation type="submission" date="2019-09" db="EMBL/GenBank/DDBJ databases">
        <title>Hydrogenophaga aromatica sp. nov., isolated from a para-xylene-degrading enrichment culture.</title>
        <authorList>
            <person name="Tancsics A."/>
            <person name="Banerjee S."/>
        </authorList>
    </citation>
    <scope>NUCLEOTIDE SEQUENCE [LARGE SCALE GENOMIC DNA]</scope>
    <source>
        <strain evidence="4 5">D2P1</strain>
    </source>
</reference>
<protein>
    <submittedName>
        <fullName evidence="4">Prepilin-type N-terminal cleavage/methylation domain-containing protein</fullName>
    </submittedName>
</protein>
<evidence type="ECO:0000313" key="5">
    <source>
        <dbReference type="Proteomes" id="UP000545507"/>
    </source>
</evidence>
<dbReference type="InterPro" id="IPR012902">
    <property type="entry name" value="N_methyl_site"/>
</dbReference>
<dbReference type="AlphaFoldDB" id="A0A7Y8GYI5"/>
<dbReference type="Proteomes" id="UP000545507">
    <property type="component" value="Unassembled WGS sequence"/>
</dbReference>
<keyword evidence="3" id="KW-0472">Membrane</keyword>
<keyword evidence="5" id="KW-1185">Reference proteome</keyword>
<name>A0A7Y8GYI5_9BURK</name>
<dbReference type="EMBL" id="VYGV01000015">
    <property type="protein sequence ID" value="NWF46886.1"/>
    <property type="molecule type" value="Genomic_DNA"/>
</dbReference>
<dbReference type="InterPro" id="IPR045584">
    <property type="entry name" value="Pilin-like"/>
</dbReference>
<comment type="similarity">
    <text evidence="1">Belongs to the N-Me-Phe pilin family.</text>
</comment>
<dbReference type="NCBIfam" id="TIGR02532">
    <property type="entry name" value="IV_pilin_GFxxxE"/>
    <property type="match status" value="1"/>
</dbReference>
<comment type="caution">
    <text evidence="4">The sequence shown here is derived from an EMBL/GenBank/DDBJ whole genome shotgun (WGS) entry which is preliminary data.</text>
</comment>
<dbReference type="Pfam" id="PF07963">
    <property type="entry name" value="N_methyl"/>
    <property type="match status" value="1"/>
</dbReference>
<dbReference type="PANTHER" id="PTHR30093:SF34">
    <property type="entry name" value="PREPILIN PEPTIDASE-DEPENDENT PROTEIN D"/>
    <property type="match status" value="1"/>
</dbReference>